<evidence type="ECO:0000313" key="4">
    <source>
        <dbReference type="Proteomes" id="UP000239720"/>
    </source>
</evidence>
<sequence>MYNAQQCKDKLNKAAIVSRWILQGKLRVLSPLIVGGGNSLADDCDIVLVKDENNKPFIPSSSITGALKHAFNDYRYIGNEADYEKNKLWFWGGEFWQKGIKRTCQSAMVISDLGLIGENEQVIAIRDGIKINRRNGMAEDEKKFDFEIVEPGTCFDFQMEVILRQAFNSSLFDSFVQWIIYKLCEGNFALGARTGQGFGRCRLEDEKYFRFDFNNFEHVIKWLSKDYTIPATKVRISLPEKFKYNYKLFQIRARFQIKSSLIIGSYPGTPEEPDKAHIKSKKKDGSSEICGVIPGSSFRGAIRSRAERIAKTLDVYDEDKFHELFGWVEDKEGKKKAIKGRIVVEESQLDTSTYEEQIQYRIRIDRFTGGVMKNALFDSMPIWSKDGNKTTVELNLSIKDYKEWEAGLMLLVLKDLWNGDLPIGGEKGIGRGTLQGLEAEIWLDDKKVTIEQLKDGKLAVYESESGVWEEAAAAKLEKLVKAFCNLKEDVGVLTDVH</sequence>
<comment type="caution">
    <text evidence="3">The sequence shown here is derived from an EMBL/GenBank/DDBJ whole genome shotgun (WGS) entry which is preliminary data.</text>
</comment>
<dbReference type="RefSeq" id="WP_105367439.1">
    <property type="nucleotide sequence ID" value="NZ_NEMB01000003.1"/>
</dbReference>
<feature type="domain" description="CRISPR type III-associated protein" evidence="2">
    <location>
        <begin position="290"/>
        <end position="434"/>
    </location>
</feature>
<name>A0A2S8R6Y2_9FIRM</name>
<organism evidence="3 4">
    <name type="scientific">Acetivibrio saccincola</name>
    <dbReference type="NCBI Taxonomy" id="1677857"/>
    <lineage>
        <taxon>Bacteria</taxon>
        <taxon>Bacillati</taxon>
        <taxon>Bacillota</taxon>
        <taxon>Clostridia</taxon>
        <taxon>Eubacteriales</taxon>
        <taxon>Oscillospiraceae</taxon>
        <taxon>Acetivibrio</taxon>
    </lineage>
</organism>
<accession>A0A2S8R6Y2</accession>
<dbReference type="PANTHER" id="PTHR35579:SF6">
    <property type="entry name" value="DUF324 DOMAIN-CONTAINING PROTEIN"/>
    <property type="match status" value="1"/>
</dbReference>
<dbReference type="InterPro" id="IPR005537">
    <property type="entry name" value="RAMP_III_fam"/>
</dbReference>
<dbReference type="Pfam" id="PF03787">
    <property type="entry name" value="RAMPs"/>
    <property type="match status" value="2"/>
</dbReference>
<dbReference type="OrthoDB" id="1063910at2"/>
<dbReference type="AlphaFoldDB" id="A0A2S8R6Y2"/>
<feature type="domain" description="CRISPR type III-associated protein" evidence="2">
    <location>
        <begin position="25"/>
        <end position="202"/>
    </location>
</feature>
<dbReference type="PANTHER" id="PTHR35579">
    <property type="entry name" value="CRISPR SYSTEM CMS ENDORIBONUCLEASE CSM3"/>
    <property type="match status" value="1"/>
</dbReference>
<dbReference type="CDD" id="cd09726">
    <property type="entry name" value="RAMP_I_III"/>
    <property type="match status" value="2"/>
</dbReference>
<dbReference type="InterPro" id="IPR052216">
    <property type="entry name" value="CRISPR_Csm3_endoribonuclease"/>
</dbReference>
<evidence type="ECO:0000313" key="3">
    <source>
        <dbReference type="EMBL" id="PQQ65547.1"/>
    </source>
</evidence>
<gene>
    <name evidence="3" type="ORF">B9R14_01370</name>
</gene>
<evidence type="ECO:0000256" key="1">
    <source>
        <dbReference type="ARBA" id="ARBA00023118"/>
    </source>
</evidence>
<evidence type="ECO:0000259" key="2">
    <source>
        <dbReference type="Pfam" id="PF03787"/>
    </source>
</evidence>
<protein>
    <recommendedName>
        <fullName evidence="2">CRISPR type III-associated protein domain-containing protein</fullName>
    </recommendedName>
</protein>
<dbReference type="GO" id="GO:0051607">
    <property type="term" value="P:defense response to virus"/>
    <property type="evidence" value="ECO:0007669"/>
    <property type="project" value="UniProtKB-KW"/>
</dbReference>
<proteinExistence type="predicted"/>
<dbReference type="EMBL" id="NEMB01000003">
    <property type="protein sequence ID" value="PQQ65547.1"/>
    <property type="molecule type" value="Genomic_DNA"/>
</dbReference>
<reference evidence="3 4" key="1">
    <citation type="journal article" date="2018" name="Syst. Appl. Microbiol.">
        <title>Characterization and high-quality draft genome sequence of Herbivorax saccincola A7, an anaerobic, alkaliphilic, thermophilic, cellulolytic, and xylanolytic bacterium.</title>
        <authorList>
            <person name="Aikawa S."/>
            <person name="Baramee S."/>
            <person name="Sermsathanaswadi J."/>
            <person name="Thianheng P."/>
            <person name="Tachaapaikoon C."/>
            <person name="Shikata A."/>
            <person name="Waeonukul R."/>
            <person name="Pason P."/>
            <person name="Ratanakhanokchai K."/>
            <person name="Kosugi A."/>
        </authorList>
    </citation>
    <scope>NUCLEOTIDE SEQUENCE [LARGE SCALE GENOMIC DNA]</scope>
    <source>
        <strain evidence="3 4">A7</strain>
    </source>
</reference>
<keyword evidence="1" id="KW-0051">Antiviral defense</keyword>
<dbReference type="Proteomes" id="UP000239720">
    <property type="component" value="Unassembled WGS sequence"/>
</dbReference>